<keyword evidence="4 5" id="KW-0472">Membrane</keyword>
<comment type="caution">
    <text evidence="6">The sequence shown here is derived from an EMBL/GenBank/DDBJ whole genome shotgun (WGS) entry which is preliminary data.</text>
</comment>
<name>A0AAV3SXT8_9EURY</name>
<dbReference type="EMBL" id="JBEDNW010000002">
    <property type="protein sequence ID" value="MEZ3166399.1"/>
    <property type="molecule type" value="Genomic_DNA"/>
</dbReference>
<dbReference type="EMBL" id="BAAADQ010000015">
    <property type="protein sequence ID" value="GAA0552554.1"/>
    <property type="molecule type" value="Genomic_DNA"/>
</dbReference>
<reference evidence="6" key="1">
    <citation type="journal article" date="2014" name="Int. J. Syst. Evol. Microbiol.">
        <title>Complete genome sequence of Corynebacterium casei LMG S-19264T (=DSM 44701T), isolated from a smear-ripened cheese.</title>
        <authorList>
            <consortium name="US DOE Joint Genome Institute (JGI-PGF)"/>
            <person name="Walter F."/>
            <person name="Albersmeier A."/>
            <person name="Kalinowski J."/>
            <person name="Ruckert C."/>
        </authorList>
    </citation>
    <scope>NUCLEOTIDE SEQUENCE</scope>
    <source>
        <strain evidence="6">JCM 14265</strain>
    </source>
</reference>
<keyword evidence="2 5" id="KW-0812">Transmembrane</keyword>
<evidence type="ECO:0000256" key="5">
    <source>
        <dbReference type="SAM" id="Phobius"/>
    </source>
</evidence>
<dbReference type="Pfam" id="PF09685">
    <property type="entry name" value="MamF_MmsF"/>
    <property type="match status" value="1"/>
</dbReference>
<evidence type="ECO:0000313" key="8">
    <source>
        <dbReference type="Proteomes" id="UP001501425"/>
    </source>
</evidence>
<dbReference type="RefSeq" id="WP_343780391.1">
    <property type="nucleotide sequence ID" value="NZ_BAAADQ010000015.1"/>
</dbReference>
<keyword evidence="9" id="KW-1185">Reference proteome</keyword>
<dbReference type="Proteomes" id="UP001501425">
    <property type="component" value="Unassembled WGS sequence"/>
</dbReference>
<keyword evidence="3 5" id="KW-1133">Transmembrane helix</keyword>
<feature type="transmembrane region" description="Helical" evidence="5">
    <location>
        <begin position="63"/>
        <end position="96"/>
    </location>
</feature>
<evidence type="ECO:0000256" key="2">
    <source>
        <dbReference type="ARBA" id="ARBA00022692"/>
    </source>
</evidence>
<evidence type="ECO:0000313" key="7">
    <source>
        <dbReference type="EMBL" id="MEZ3166399.1"/>
    </source>
</evidence>
<reference evidence="6" key="2">
    <citation type="submission" date="2023-12" db="EMBL/GenBank/DDBJ databases">
        <authorList>
            <person name="Sun Q."/>
            <person name="Inoue M."/>
        </authorList>
    </citation>
    <scope>NUCLEOTIDE SEQUENCE</scope>
    <source>
        <strain evidence="6">JCM 14265</strain>
    </source>
</reference>
<protein>
    <submittedName>
        <fullName evidence="7">DUF4870 domain-containing protein</fullName>
    </submittedName>
</protein>
<evidence type="ECO:0000256" key="1">
    <source>
        <dbReference type="ARBA" id="ARBA00004141"/>
    </source>
</evidence>
<gene>
    <name evidence="7" type="ORF">ABNG02_03545</name>
    <name evidence="6" type="ORF">GCM10008994_29450</name>
</gene>
<feature type="transmembrane region" description="Helical" evidence="5">
    <location>
        <begin position="20"/>
        <end position="42"/>
    </location>
</feature>
<evidence type="ECO:0000256" key="3">
    <source>
        <dbReference type="ARBA" id="ARBA00022989"/>
    </source>
</evidence>
<reference evidence="7 9" key="3">
    <citation type="submission" date="2024-06" db="EMBL/GenBank/DDBJ databases">
        <title>Halorubrum miltondacostae sp. nov., a potential PHA producer isolated from an inland solar saltern in Rio Maior, Portugal.</title>
        <authorList>
            <person name="Albuquerque L."/>
            <person name="Viver T."/>
            <person name="Barroso C."/>
            <person name="Claudino R."/>
            <person name="Galvan M."/>
            <person name="Simoes G."/>
            <person name="Lobo Da Cunha A."/>
            <person name="Egas C."/>
        </authorList>
    </citation>
    <scope>NUCLEOTIDE SEQUENCE [LARGE SCALE GENOMIC DNA]</scope>
    <source>
        <strain evidence="7 9">DSM 18646</strain>
    </source>
</reference>
<accession>A0AAV3SXT8</accession>
<dbReference type="AlphaFoldDB" id="A0AAV3SXT8"/>
<evidence type="ECO:0000313" key="6">
    <source>
        <dbReference type="EMBL" id="GAA0552554.1"/>
    </source>
</evidence>
<comment type="subcellular location">
    <subcellularLocation>
        <location evidence="1">Membrane</location>
        <topology evidence="1">Multi-pass membrane protein</topology>
    </subcellularLocation>
</comment>
<sequence length="116" mass="12182">MSEHATTADDGSVSGDTTLAALAHASALVASFLGPLLFLILADDGDELVERNAKNAINFQIVVFAALFVAGILSFAFIGLLLFPIIGIVDVILVLIATVKANDGEVYSYPYTPEII</sequence>
<dbReference type="Proteomes" id="UP001567571">
    <property type="component" value="Unassembled WGS sequence"/>
</dbReference>
<evidence type="ECO:0000313" key="9">
    <source>
        <dbReference type="Proteomes" id="UP001567571"/>
    </source>
</evidence>
<proteinExistence type="predicted"/>
<dbReference type="InterPro" id="IPR019109">
    <property type="entry name" value="MamF_MmsF"/>
</dbReference>
<organism evidence="6 8">
    <name type="scientific">Halorubrum ejinorense</name>
    <dbReference type="NCBI Taxonomy" id="425309"/>
    <lineage>
        <taxon>Archaea</taxon>
        <taxon>Methanobacteriati</taxon>
        <taxon>Methanobacteriota</taxon>
        <taxon>Stenosarchaea group</taxon>
        <taxon>Halobacteria</taxon>
        <taxon>Halobacteriales</taxon>
        <taxon>Haloferacaceae</taxon>
        <taxon>Halorubrum</taxon>
    </lineage>
</organism>
<evidence type="ECO:0000256" key="4">
    <source>
        <dbReference type="ARBA" id="ARBA00023136"/>
    </source>
</evidence>